<dbReference type="InterPro" id="IPR029058">
    <property type="entry name" value="AB_hydrolase_fold"/>
</dbReference>
<organism evidence="3 4">
    <name type="scientific">Fervidobacterium nodosum (strain ATCC 35602 / DSM 5306 / Rt17-B1)</name>
    <dbReference type="NCBI Taxonomy" id="381764"/>
    <lineage>
        <taxon>Bacteria</taxon>
        <taxon>Thermotogati</taxon>
        <taxon>Thermotogota</taxon>
        <taxon>Thermotogae</taxon>
        <taxon>Thermotogales</taxon>
        <taxon>Fervidobacteriaceae</taxon>
        <taxon>Fervidobacterium</taxon>
    </lineage>
</organism>
<evidence type="ECO:0000256" key="1">
    <source>
        <dbReference type="SAM" id="MobiDB-lite"/>
    </source>
</evidence>
<dbReference type="eggNOG" id="COG1075">
    <property type="taxonomic scope" value="Bacteria"/>
</dbReference>
<feature type="transmembrane region" description="Helical" evidence="2">
    <location>
        <begin position="72"/>
        <end position="91"/>
    </location>
</feature>
<dbReference type="AlphaFoldDB" id="A7HLJ7"/>
<evidence type="ECO:0000313" key="3">
    <source>
        <dbReference type="EMBL" id="ABS60780.1"/>
    </source>
</evidence>
<keyword evidence="4" id="KW-1185">Reference proteome</keyword>
<feature type="compositionally biased region" description="Low complexity" evidence="1">
    <location>
        <begin position="28"/>
        <end position="38"/>
    </location>
</feature>
<dbReference type="KEGG" id="fno:Fnod_0930"/>
<reference evidence="3 4" key="2">
    <citation type="journal article" date="2009" name="Proc. Natl. Acad. Sci. U.S.A.">
        <title>On the chimeric nature, thermophilic origin, and phylogenetic placement of the Thermotogales.</title>
        <authorList>
            <person name="Zhaxybayeva O."/>
            <person name="Swithers K.S."/>
            <person name="Lapierre P."/>
            <person name="Fournier G.P."/>
            <person name="Bickhart D.M."/>
            <person name="DeBoy R.T."/>
            <person name="Nelson K.E."/>
            <person name="Nesbo C.L."/>
            <person name="Doolittle W.F."/>
            <person name="Gogarten J.P."/>
            <person name="Noll K.M."/>
        </authorList>
    </citation>
    <scope>NUCLEOTIDE SEQUENCE [LARGE SCALE GENOMIC DNA]</scope>
    <source>
        <strain evidence="4">ATCC 35602 / DSM 5306 / Rt17-B1</strain>
    </source>
</reference>
<dbReference type="STRING" id="381764.Fnod_0930"/>
<evidence type="ECO:0000256" key="2">
    <source>
        <dbReference type="SAM" id="Phobius"/>
    </source>
</evidence>
<gene>
    <name evidence="3" type="ordered locus">Fnod_0930</name>
</gene>
<reference evidence="3 4" key="1">
    <citation type="submission" date="2007-07" db="EMBL/GenBank/DDBJ databases">
        <title>Complete sequence of Fervidobacterium nodosum Rt17-B1.</title>
        <authorList>
            <consortium name="US DOE Joint Genome Institute"/>
            <person name="Copeland A."/>
            <person name="Lucas S."/>
            <person name="Lapidus A."/>
            <person name="Barry K."/>
            <person name="Glavina del Rio T."/>
            <person name="Dalin E."/>
            <person name="Tice H."/>
            <person name="Pitluck S."/>
            <person name="Saunders E."/>
            <person name="Brettin T."/>
            <person name="Bruce D."/>
            <person name="Detter J.C."/>
            <person name="Han C."/>
            <person name="Schmutz J."/>
            <person name="Larimer F."/>
            <person name="Land M."/>
            <person name="Hauser L."/>
            <person name="Kyrpides N."/>
            <person name="Mikhailova N."/>
            <person name="Nelson K."/>
            <person name="Gogarten J.P."/>
            <person name="Noll K."/>
            <person name="Richardson P."/>
        </authorList>
    </citation>
    <scope>NUCLEOTIDE SEQUENCE [LARGE SCALE GENOMIC DNA]</scope>
    <source>
        <strain evidence="4">ATCC 35602 / DSM 5306 / Rt17-B1</strain>
    </source>
</reference>
<evidence type="ECO:0008006" key="5">
    <source>
        <dbReference type="Google" id="ProtNLM"/>
    </source>
</evidence>
<evidence type="ECO:0000313" key="4">
    <source>
        <dbReference type="Proteomes" id="UP000002415"/>
    </source>
</evidence>
<proteinExistence type="predicted"/>
<keyword evidence="2" id="KW-0472">Membrane</keyword>
<keyword evidence="2" id="KW-0812">Transmembrane</keyword>
<dbReference type="Gene3D" id="3.40.50.1820">
    <property type="entry name" value="alpha/beta hydrolase"/>
    <property type="match status" value="1"/>
</dbReference>
<dbReference type="SUPFAM" id="SSF53474">
    <property type="entry name" value="alpha/beta-Hydrolases"/>
    <property type="match status" value="1"/>
</dbReference>
<dbReference type="RefSeq" id="WP_011994095.1">
    <property type="nucleotide sequence ID" value="NC_009718.1"/>
</dbReference>
<dbReference type="OrthoDB" id="49376at2"/>
<name>A7HLJ7_FERNB</name>
<sequence length="822" mass="92982">MPKFFDNIKNTFSKILKKKIPQKEGSESSKSSNGTNNSLNQEKSKSTKPKFEVRQIFSAIKNFPKYLWAHKILLFLTLAGITLLSVAIILLSKSSNKETIVSEGTQTVENFVISIPSGAFTYEKSFRIKIPPQQNLQSLLNTGNFVSPIYEIIPSDGKYDMATLPITLRYYFPSSLIGSNDANSLSFAAITTDGKAYNIIPGSSIGKDEKGYYVESNLFVIPRWIGVVSTPGQTLKTGILEIYKTISAEPTLLIVPGSDPGFSGYFESTKVSGISLWQSVFKNRSILIYKYPLNEVRSYNYTTLFNSFKNANPLPSAIIFEAERLAEQLKKYSNIQFDILAHEIGGLIVYYCLSKHPEIKNVRKVAYISTPFYGTNIADPRLAVSIYPAKPSAAETLYNIPQSIIASMQSYLKSYIEGVNIYYSDLIPNSEFLKSMRYLPYRTDIETTAYMGNTPPMSIDVTSSLLERLYPELVLNLGDGVVSKNSARMPYMTLKIFNGSWNNFYVSDEFIQELKQFFEYKLPELPSYKDDTFSEKVTSDKEKVFERFLSAEQVQQFQIDEWKITDNPYIKFIQTLPFTGNQIAVYGGIIYTADEKGLYVSGTKVWDESILNLKETIDGISYTTQTKIFYRKLADAISYNSTSADDSLATKDFAIFAKPRPNERVDFVDETGNLIITLRGVYGKVIYDGNEIILMTNREIYRYFYGIKYTAPIGLYKSYDLTYAIVVDDYIIATTRAYGLLVFNRAGNYAYTGEGWIGNLKLYKSGKYIVAVGDNFITLIDFEAKKIDRFVENVPGVVYDASVWEDKLYIMTSEGVLLYKIG</sequence>
<keyword evidence="2" id="KW-1133">Transmembrane helix</keyword>
<feature type="region of interest" description="Disordered" evidence="1">
    <location>
        <begin position="19"/>
        <end position="46"/>
    </location>
</feature>
<accession>A7HLJ7</accession>
<dbReference type="EMBL" id="CP000771">
    <property type="protein sequence ID" value="ABS60780.1"/>
    <property type="molecule type" value="Genomic_DNA"/>
</dbReference>
<dbReference type="HOGENOM" id="CLU_362035_0_0_0"/>
<protein>
    <recommendedName>
        <fullName evidence="5">PGAP1 family protein</fullName>
    </recommendedName>
</protein>
<dbReference type="Proteomes" id="UP000002415">
    <property type="component" value="Chromosome"/>
</dbReference>